<protein>
    <recommendedName>
        <fullName evidence="4">PH domain-containing protein</fullName>
    </recommendedName>
</protein>
<comment type="caution">
    <text evidence="2">The sequence shown here is derived from an EMBL/GenBank/DDBJ whole genome shotgun (WGS) entry which is preliminary data.</text>
</comment>
<feature type="compositionally biased region" description="Polar residues" evidence="1">
    <location>
        <begin position="141"/>
        <end position="156"/>
    </location>
</feature>
<feature type="region of interest" description="Disordered" evidence="1">
    <location>
        <begin position="347"/>
        <end position="415"/>
    </location>
</feature>
<keyword evidence="3" id="KW-1185">Reference proteome</keyword>
<feature type="region of interest" description="Disordered" evidence="1">
    <location>
        <begin position="514"/>
        <end position="547"/>
    </location>
</feature>
<feature type="compositionally biased region" description="Basic and acidic residues" evidence="1">
    <location>
        <begin position="353"/>
        <end position="367"/>
    </location>
</feature>
<accession>A0A086TEG8</accession>
<feature type="compositionally biased region" description="Basic and acidic residues" evidence="1">
    <location>
        <begin position="692"/>
        <end position="709"/>
    </location>
</feature>
<evidence type="ECO:0008006" key="4">
    <source>
        <dbReference type="Google" id="ProtNLM"/>
    </source>
</evidence>
<feature type="compositionally biased region" description="Basic and acidic residues" evidence="1">
    <location>
        <begin position="375"/>
        <end position="384"/>
    </location>
</feature>
<feature type="compositionally biased region" description="Pro residues" evidence="1">
    <location>
        <begin position="796"/>
        <end position="811"/>
    </location>
</feature>
<proteinExistence type="predicted"/>
<feature type="compositionally biased region" description="Polar residues" evidence="1">
    <location>
        <begin position="450"/>
        <end position="471"/>
    </location>
</feature>
<feature type="region of interest" description="Disordered" evidence="1">
    <location>
        <begin position="450"/>
        <end position="477"/>
    </location>
</feature>
<feature type="compositionally biased region" description="Low complexity" evidence="1">
    <location>
        <begin position="651"/>
        <end position="670"/>
    </location>
</feature>
<organism evidence="2 3">
    <name type="scientific">Hapsidospora chrysogenum (strain ATCC 11550 / CBS 779.69 / DSM 880 / IAM 14645 / JCM 23072 / IMI 49137)</name>
    <name type="common">Acremonium chrysogenum</name>
    <dbReference type="NCBI Taxonomy" id="857340"/>
    <lineage>
        <taxon>Eukaryota</taxon>
        <taxon>Fungi</taxon>
        <taxon>Dikarya</taxon>
        <taxon>Ascomycota</taxon>
        <taxon>Pezizomycotina</taxon>
        <taxon>Sordariomycetes</taxon>
        <taxon>Hypocreomycetidae</taxon>
        <taxon>Hypocreales</taxon>
        <taxon>Bionectriaceae</taxon>
        <taxon>Hapsidospora</taxon>
    </lineage>
</organism>
<feature type="region of interest" description="Disordered" evidence="1">
    <location>
        <begin position="559"/>
        <end position="820"/>
    </location>
</feature>
<sequence>MSAAATISNAMNSESLRRQTGSHIRWRAAAPPPLDLSAAEDVAPTPARSEKVGRRESRLGLRSIFGRNKTPRQPDDPGSPIRTKPLGRENATEGIPYYTLPPGKPTVRTQISRPLSTAIEDPEFQLEDAQPLADTPKRKTGNGQAKSGRAGSSSWNVPPLHKAYPHAVRYSTLPAATVPADLILRAHEKKSGEPAPLPDADPAQAEEKGKSRRRHRRSKSGAGLDLEWTTKTYILVTSGYLLEYASEGPFDRLPEKVLRLGRYSAAFASDLIPGRHWVLQVASATGSDAGAAVDQPNRSFFSRLPFRGSAEKRSASNMLLVFESADMMDEWMATLRRAIEALGGKKSLSETGVPKDEHAVPLREQHSQRTLVVRNADRYSRSIPEDQPWEPDLVRRESDTSFAPSETGRDQSIDDMSATNSVISHDGQQLDSLRSSANRLSCISSGQRTMITSAGSSPACSPTVESFSTPSEEPPRRHVDAALRANASAIADRRKSLQTMSPFVELRPATNAGVQRPHSGLIHLPAAPAGEPEPSTGNTLSPNFSVPYSSNRRYSSARLTMTDSPPLSSTPPNEPEAPSRSLARKPPTALRVSRPLSMVMDQPSPRENVPERPATRHGGTPSPTDPEFVPLPPSRPESGVLAADSVSPGLPTQSSPRAPSSPTSPRRLASMGALRPSEDTSFGVPSAATDAPRLRELEPAKPRERDSARCHSSIDMYGHGNALSSPSRMAKRASMLPFVPDRPPPNPPIIHDPPSAPPPSIPLPPVPTSSDSHLKPADVNGHALMNRRSMPHLVEGPPPAPPPTCALPPIPKKAAKQNDI</sequence>
<evidence type="ECO:0000313" key="2">
    <source>
        <dbReference type="EMBL" id="KFH47750.1"/>
    </source>
</evidence>
<feature type="region of interest" description="Disordered" evidence="1">
    <location>
        <begin position="1"/>
        <end position="158"/>
    </location>
</feature>
<reference evidence="3" key="1">
    <citation type="journal article" date="2014" name="Genome Announc.">
        <title>Genome sequence and annotation of Acremonium chrysogenum, producer of the beta-lactam antibiotic cephalosporin C.</title>
        <authorList>
            <person name="Terfehr D."/>
            <person name="Dahlmann T.A."/>
            <person name="Specht T."/>
            <person name="Zadra I."/>
            <person name="Kuernsteiner H."/>
            <person name="Kueck U."/>
        </authorList>
    </citation>
    <scope>NUCLEOTIDE SEQUENCE [LARGE SCALE GENOMIC DNA]</scope>
    <source>
        <strain evidence="3">ATCC 11550 / CBS 779.69 / DSM 880 / IAM 14645 / JCM 23072 / IMI 49137</strain>
    </source>
</reference>
<name>A0A086TEG8_HAPC1</name>
<gene>
    <name evidence="2" type="ORF">ACRE_013870</name>
</gene>
<dbReference type="STRING" id="857340.A0A086TEG8"/>
<evidence type="ECO:0000256" key="1">
    <source>
        <dbReference type="SAM" id="MobiDB-lite"/>
    </source>
</evidence>
<feature type="compositionally biased region" description="Polar residues" evidence="1">
    <location>
        <begin position="1"/>
        <end position="22"/>
    </location>
</feature>
<feature type="compositionally biased region" description="Basic residues" evidence="1">
    <location>
        <begin position="210"/>
        <end position="219"/>
    </location>
</feature>
<dbReference type="EMBL" id="JPKY01000007">
    <property type="protein sequence ID" value="KFH47750.1"/>
    <property type="molecule type" value="Genomic_DNA"/>
</dbReference>
<dbReference type="AlphaFoldDB" id="A0A086TEG8"/>
<dbReference type="HOGENOM" id="CLU_009124_1_0_1"/>
<dbReference type="OrthoDB" id="1749473at2759"/>
<feature type="compositionally biased region" description="Pro residues" evidence="1">
    <location>
        <begin position="740"/>
        <end position="767"/>
    </location>
</feature>
<feature type="compositionally biased region" description="Polar residues" evidence="1">
    <location>
        <begin position="535"/>
        <end position="547"/>
    </location>
</feature>
<evidence type="ECO:0000313" key="3">
    <source>
        <dbReference type="Proteomes" id="UP000029964"/>
    </source>
</evidence>
<feature type="region of interest" description="Disordered" evidence="1">
    <location>
        <begin position="191"/>
        <end position="220"/>
    </location>
</feature>
<dbReference type="Proteomes" id="UP000029964">
    <property type="component" value="Unassembled WGS sequence"/>
</dbReference>
<feature type="compositionally biased region" description="Basic and acidic residues" evidence="1">
    <location>
        <begin position="48"/>
        <end position="59"/>
    </location>
</feature>